<evidence type="ECO:0000313" key="1">
    <source>
        <dbReference type="EMBL" id="CAK5087530.1"/>
    </source>
</evidence>
<gene>
    <name evidence="1" type="ORF">MENTE1834_LOCUS35127</name>
</gene>
<keyword evidence="2" id="KW-1185">Reference proteome</keyword>
<protein>
    <submittedName>
        <fullName evidence="1">Uncharacterized protein</fullName>
    </submittedName>
</protein>
<comment type="caution">
    <text evidence="1">The sequence shown here is derived from an EMBL/GenBank/DDBJ whole genome shotgun (WGS) entry which is preliminary data.</text>
</comment>
<proteinExistence type="predicted"/>
<name>A0ACB1A862_MELEN</name>
<dbReference type="Proteomes" id="UP001497535">
    <property type="component" value="Unassembled WGS sequence"/>
</dbReference>
<accession>A0ACB1A862</accession>
<organism evidence="1 2">
    <name type="scientific">Meloidogyne enterolobii</name>
    <name type="common">Root-knot nematode worm</name>
    <name type="synonym">Meloidogyne mayaguensis</name>
    <dbReference type="NCBI Taxonomy" id="390850"/>
    <lineage>
        <taxon>Eukaryota</taxon>
        <taxon>Metazoa</taxon>
        <taxon>Ecdysozoa</taxon>
        <taxon>Nematoda</taxon>
        <taxon>Chromadorea</taxon>
        <taxon>Rhabditida</taxon>
        <taxon>Tylenchina</taxon>
        <taxon>Tylenchomorpha</taxon>
        <taxon>Tylenchoidea</taxon>
        <taxon>Meloidogynidae</taxon>
        <taxon>Meloidogyninae</taxon>
        <taxon>Meloidogyne</taxon>
    </lineage>
</organism>
<sequence length="198" mass="22771">MHLKFALLFVLFFVGIYCFRHVGKVKAPTRGVLVPKVKASKFDKNNENDKMNNDELTKKVKIIEEKFVEVSNKLNEKQKTNIKTMLDIVKRLIDGNVENMSEQLSVVQNAAAALYETFMPNKLNYEATTINEEKLNNQTFLNQILYNLLKGVEEGSEVDNETMATAIAIWEYFIFKFEIPSNTECNSDMNTSGKKKRK</sequence>
<reference evidence="1" key="1">
    <citation type="submission" date="2023-11" db="EMBL/GenBank/DDBJ databases">
        <authorList>
            <person name="Poullet M."/>
        </authorList>
    </citation>
    <scope>NUCLEOTIDE SEQUENCE</scope>
    <source>
        <strain evidence="1">E1834</strain>
    </source>
</reference>
<evidence type="ECO:0000313" key="2">
    <source>
        <dbReference type="Proteomes" id="UP001497535"/>
    </source>
</evidence>
<dbReference type="EMBL" id="CAVMJV010000066">
    <property type="protein sequence ID" value="CAK5087530.1"/>
    <property type="molecule type" value="Genomic_DNA"/>
</dbReference>